<dbReference type="InterPro" id="IPR013877">
    <property type="entry name" value="YAP-bd/ALF4/Glomulin"/>
</dbReference>
<evidence type="ECO:0000313" key="2">
    <source>
        <dbReference type="Proteomes" id="UP000274822"/>
    </source>
</evidence>
<sequence length="230" mass="25690">MSESIRITRADNPIDAPPPDADAAFEKARAAIADGADLCLKVSLEPLALKFTVLDTSRSEKYYRRTLLFYITYSTLLEIHLADPAKFTPDQQLALLTLLKQTLTVADPEQDEAKVCLSLFLEFSENKQGSTKLTFDIYHQANLLHHIGWDLITVLSPYLLVPDPNADTISSPRQLTSDILAHIAEQCSPREIYLMLLQRLGTIDWARAEDEAAAVRATIELIELGKILLI</sequence>
<dbReference type="AlphaFoldDB" id="A0A433Q153"/>
<organism evidence="1 2">
    <name type="scientific">Jimgerdemannia flammicorona</name>
    <dbReference type="NCBI Taxonomy" id="994334"/>
    <lineage>
        <taxon>Eukaryota</taxon>
        <taxon>Fungi</taxon>
        <taxon>Fungi incertae sedis</taxon>
        <taxon>Mucoromycota</taxon>
        <taxon>Mucoromycotina</taxon>
        <taxon>Endogonomycetes</taxon>
        <taxon>Endogonales</taxon>
        <taxon>Endogonaceae</taxon>
        <taxon>Jimgerdemannia</taxon>
    </lineage>
</organism>
<dbReference type="Pfam" id="PF08568">
    <property type="entry name" value="Kinetochor_Ybp2"/>
    <property type="match status" value="1"/>
</dbReference>
<feature type="non-terminal residue" evidence="1">
    <location>
        <position position="230"/>
    </location>
</feature>
<accession>A0A433Q153</accession>
<dbReference type="EMBL" id="RBNJ01019597">
    <property type="protein sequence ID" value="RUS23497.1"/>
    <property type="molecule type" value="Genomic_DNA"/>
</dbReference>
<proteinExistence type="predicted"/>
<dbReference type="Proteomes" id="UP000274822">
    <property type="component" value="Unassembled WGS sequence"/>
</dbReference>
<evidence type="ECO:0000313" key="1">
    <source>
        <dbReference type="EMBL" id="RUS23497.1"/>
    </source>
</evidence>
<reference evidence="1 2" key="1">
    <citation type="journal article" date="2018" name="New Phytol.">
        <title>Phylogenomics of Endogonaceae and evolution of mycorrhizas within Mucoromycota.</title>
        <authorList>
            <person name="Chang Y."/>
            <person name="Desiro A."/>
            <person name="Na H."/>
            <person name="Sandor L."/>
            <person name="Lipzen A."/>
            <person name="Clum A."/>
            <person name="Barry K."/>
            <person name="Grigoriev I.V."/>
            <person name="Martin F.M."/>
            <person name="Stajich J.E."/>
            <person name="Smith M.E."/>
            <person name="Bonito G."/>
            <person name="Spatafora J.W."/>
        </authorList>
    </citation>
    <scope>NUCLEOTIDE SEQUENCE [LARGE SCALE GENOMIC DNA]</scope>
    <source>
        <strain evidence="1 2">AD002</strain>
    </source>
</reference>
<keyword evidence="2" id="KW-1185">Reference proteome</keyword>
<gene>
    <name evidence="1" type="ORF">BC938DRAFT_475040</name>
</gene>
<protein>
    <submittedName>
        <fullName evidence="1">Uncharacterized protein</fullName>
    </submittedName>
</protein>
<name>A0A433Q153_9FUNG</name>
<comment type="caution">
    <text evidence="1">The sequence shown here is derived from an EMBL/GenBank/DDBJ whole genome shotgun (WGS) entry which is preliminary data.</text>
</comment>